<feature type="transmembrane region" description="Helical" evidence="1">
    <location>
        <begin position="102"/>
        <end position="127"/>
    </location>
</feature>
<evidence type="ECO:0000313" key="2">
    <source>
        <dbReference type="EMBL" id="MDN4488744.1"/>
    </source>
</evidence>
<keyword evidence="3" id="KW-1185">Reference proteome</keyword>
<dbReference type="Proteomes" id="UP001172737">
    <property type="component" value="Unassembled WGS sequence"/>
</dbReference>
<dbReference type="RefSeq" id="WP_301122094.1">
    <property type="nucleotide sequence ID" value="NZ_JAUHPX010000007.1"/>
</dbReference>
<reference evidence="2" key="1">
    <citation type="submission" date="2023-06" db="EMBL/GenBank/DDBJ databases">
        <title>Sysu t00039.</title>
        <authorList>
            <person name="Gao L."/>
            <person name="Fang B.-Z."/>
            <person name="Li W.-J."/>
        </authorList>
    </citation>
    <scope>NUCLEOTIDE SEQUENCE</scope>
    <source>
        <strain evidence="2">SYSU T00039</strain>
    </source>
</reference>
<comment type="caution">
    <text evidence="2">The sequence shown here is derived from an EMBL/GenBank/DDBJ whole genome shotgun (WGS) entry which is preliminary data.</text>
</comment>
<keyword evidence="1" id="KW-0472">Membrane</keyword>
<protein>
    <submittedName>
        <fullName evidence="2">ABC transporter permease</fullName>
    </submittedName>
</protein>
<keyword evidence="1" id="KW-0812">Transmembrane</keyword>
<name>A0AAW7M483_9MICO</name>
<gene>
    <name evidence="2" type="ORF">QQX10_11255</name>
</gene>
<feature type="transmembrane region" description="Helical" evidence="1">
    <location>
        <begin position="220"/>
        <end position="242"/>
    </location>
</feature>
<organism evidence="2 3">
    <name type="scientific">Demequina lignilytica</name>
    <dbReference type="NCBI Taxonomy" id="3051663"/>
    <lineage>
        <taxon>Bacteria</taxon>
        <taxon>Bacillati</taxon>
        <taxon>Actinomycetota</taxon>
        <taxon>Actinomycetes</taxon>
        <taxon>Micrococcales</taxon>
        <taxon>Demequinaceae</taxon>
        <taxon>Demequina</taxon>
    </lineage>
</organism>
<feature type="transmembrane region" description="Helical" evidence="1">
    <location>
        <begin position="153"/>
        <end position="177"/>
    </location>
</feature>
<evidence type="ECO:0000256" key="1">
    <source>
        <dbReference type="SAM" id="Phobius"/>
    </source>
</evidence>
<feature type="transmembrane region" description="Helical" evidence="1">
    <location>
        <begin position="184"/>
        <end position="205"/>
    </location>
</feature>
<sequence length="249" mass="26259">MTAIAPVAPGRRILNGARVHAANPFTTLGLPWLILAAVFALTYAIWRIIAWAASSGGGLDDDAFRYAGGVSWIIFYMIAVAAQAMNQTFRFAVGLSQTRRDYFLGTAAYFGGMALIYGAGITVLAAVERATGGWGMGGAFFAPAFLYDAPLWVVMWSFVGLMLLMLFFGAVAGAIFLRWRATGLVTLLLALAAAIVGAVFLITWADAWGTVGELLGGTSVAALVAWTLPVTALLGGLAFLLLRRAAVRA</sequence>
<accession>A0AAW7M483</accession>
<keyword evidence="1" id="KW-1133">Transmembrane helix</keyword>
<dbReference type="AlphaFoldDB" id="A0AAW7M483"/>
<dbReference type="EMBL" id="JAUHPX010000007">
    <property type="protein sequence ID" value="MDN4488744.1"/>
    <property type="molecule type" value="Genomic_DNA"/>
</dbReference>
<evidence type="ECO:0000313" key="3">
    <source>
        <dbReference type="Proteomes" id="UP001172737"/>
    </source>
</evidence>
<feature type="transmembrane region" description="Helical" evidence="1">
    <location>
        <begin position="28"/>
        <end position="51"/>
    </location>
</feature>
<feature type="transmembrane region" description="Helical" evidence="1">
    <location>
        <begin position="63"/>
        <end position="82"/>
    </location>
</feature>
<proteinExistence type="predicted"/>